<evidence type="ECO:0000256" key="5">
    <source>
        <dbReference type="HAMAP-Rule" id="MF_00265"/>
    </source>
</evidence>
<evidence type="ECO:0000259" key="6">
    <source>
        <dbReference type="Pfam" id="PF01850"/>
    </source>
</evidence>
<dbReference type="InterPro" id="IPR022907">
    <property type="entry name" value="VapC_family"/>
</dbReference>
<organism evidence="7 8">
    <name type="scientific">Haloferula luteola</name>
    <dbReference type="NCBI Taxonomy" id="595692"/>
    <lineage>
        <taxon>Bacteria</taxon>
        <taxon>Pseudomonadati</taxon>
        <taxon>Verrucomicrobiota</taxon>
        <taxon>Verrucomicrobiia</taxon>
        <taxon>Verrucomicrobiales</taxon>
        <taxon>Verrucomicrobiaceae</taxon>
        <taxon>Haloferula</taxon>
    </lineage>
</organism>
<keyword evidence="8" id="KW-1185">Reference proteome</keyword>
<dbReference type="RefSeq" id="WP_184022268.1">
    <property type="nucleotide sequence ID" value="NZ_JACHFD010000037.1"/>
</dbReference>
<dbReference type="AlphaFoldDB" id="A0A840V7Y4"/>
<proteinExistence type="inferred from homology"/>
<dbReference type="GO" id="GO:0090729">
    <property type="term" value="F:toxin activity"/>
    <property type="evidence" value="ECO:0007669"/>
    <property type="project" value="UniProtKB-KW"/>
</dbReference>
<comment type="cofactor">
    <cofactor evidence="5">
        <name>Mg(2+)</name>
        <dbReference type="ChEBI" id="CHEBI:18420"/>
    </cofactor>
</comment>
<feature type="binding site" evidence="5">
    <location>
        <position position="5"/>
    </location>
    <ligand>
        <name>Mg(2+)</name>
        <dbReference type="ChEBI" id="CHEBI:18420"/>
    </ligand>
</feature>
<sequence>MFLLDVNILIAVADADHEHHARATTFFEENREAGWATCPISENGFLRIIGNPNYPGEPGSTNLAKGLLADLCKHPDHQFWPDEVSLQEFDDLPGSKKLTDHYLLALAIRKNGKLATMDARINPLPSGSGQGSYFVIP</sequence>
<keyword evidence="3 5" id="KW-0479">Metal-binding</keyword>
<dbReference type="Pfam" id="PF01850">
    <property type="entry name" value="PIN"/>
    <property type="match status" value="1"/>
</dbReference>
<comment type="caution">
    <text evidence="7">The sequence shown here is derived from an EMBL/GenBank/DDBJ whole genome shotgun (WGS) entry which is preliminary data.</text>
</comment>
<evidence type="ECO:0000256" key="1">
    <source>
        <dbReference type="ARBA" id="ARBA00022649"/>
    </source>
</evidence>
<dbReference type="InterPro" id="IPR002716">
    <property type="entry name" value="PIN_dom"/>
</dbReference>
<comment type="similarity">
    <text evidence="5">Belongs to the PINc/VapC protein family.</text>
</comment>
<feature type="binding site" evidence="5">
    <location>
        <position position="100"/>
    </location>
    <ligand>
        <name>Mg(2+)</name>
        <dbReference type="ChEBI" id="CHEBI:18420"/>
    </ligand>
</feature>
<dbReference type="GO" id="GO:0000287">
    <property type="term" value="F:magnesium ion binding"/>
    <property type="evidence" value="ECO:0007669"/>
    <property type="project" value="UniProtKB-UniRule"/>
</dbReference>
<evidence type="ECO:0000256" key="3">
    <source>
        <dbReference type="ARBA" id="ARBA00022723"/>
    </source>
</evidence>
<comment type="function">
    <text evidence="5">Toxic component of a toxin-antitoxin (TA) system. An RNase.</text>
</comment>
<dbReference type="EC" id="3.1.-.-" evidence="5"/>
<evidence type="ECO:0000256" key="2">
    <source>
        <dbReference type="ARBA" id="ARBA00022722"/>
    </source>
</evidence>
<keyword evidence="1 5" id="KW-1277">Toxin-antitoxin system</keyword>
<dbReference type="InterPro" id="IPR006226">
    <property type="entry name" value="Mtu_PIN"/>
</dbReference>
<dbReference type="GO" id="GO:0016788">
    <property type="term" value="F:hydrolase activity, acting on ester bonds"/>
    <property type="evidence" value="ECO:0007669"/>
    <property type="project" value="InterPro"/>
</dbReference>
<dbReference type="SUPFAM" id="SSF88723">
    <property type="entry name" value="PIN domain-like"/>
    <property type="match status" value="1"/>
</dbReference>
<keyword evidence="4 5" id="KW-0378">Hydrolase</keyword>
<feature type="domain" description="PIN" evidence="6">
    <location>
        <begin position="3"/>
        <end position="121"/>
    </location>
</feature>
<evidence type="ECO:0000313" key="7">
    <source>
        <dbReference type="EMBL" id="MBB5353833.1"/>
    </source>
</evidence>
<dbReference type="GO" id="GO:0045926">
    <property type="term" value="P:negative regulation of growth"/>
    <property type="evidence" value="ECO:0007669"/>
    <property type="project" value="UniProtKB-ARBA"/>
</dbReference>
<keyword evidence="2 5" id="KW-0540">Nuclease</keyword>
<evidence type="ECO:0000256" key="4">
    <source>
        <dbReference type="ARBA" id="ARBA00022801"/>
    </source>
</evidence>
<dbReference type="NCBIfam" id="TIGR00028">
    <property type="entry name" value="Mtu_PIN_fam"/>
    <property type="match status" value="1"/>
</dbReference>
<dbReference type="Proteomes" id="UP000557717">
    <property type="component" value="Unassembled WGS sequence"/>
</dbReference>
<gene>
    <name evidence="5" type="primary">vapC</name>
    <name evidence="7" type="ORF">HNR46_004097</name>
</gene>
<keyword evidence="5" id="KW-0800">Toxin</keyword>
<accession>A0A840V7Y4</accession>
<dbReference type="GO" id="GO:0004540">
    <property type="term" value="F:RNA nuclease activity"/>
    <property type="evidence" value="ECO:0007669"/>
    <property type="project" value="InterPro"/>
</dbReference>
<reference evidence="7 8" key="1">
    <citation type="submission" date="2020-08" db="EMBL/GenBank/DDBJ databases">
        <title>Genomic Encyclopedia of Type Strains, Phase IV (KMG-IV): sequencing the most valuable type-strain genomes for metagenomic binning, comparative biology and taxonomic classification.</title>
        <authorList>
            <person name="Goeker M."/>
        </authorList>
    </citation>
    <scope>NUCLEOTIDE SEQUENCE [LARGE SCALE GENOMIC DNA]</scope>
    <source>
        <strain evidence="7 8">YC6886</strain>
    </source>
</reference>
<dbReference type="InterPro" id="IPR029060">
    <property type="entry name" value="PIN-like_dom_sf"/>
</dbReference>
<keyword evidence="5" id="KW-0460">Magnesium</keyword>
<dbReference type="HAMAP" id="MF_00265">
    <property type="entry name" value="VapC_Nob1"/>
    <property type="match status" value="1"/>
</dbReference>
<dbReference type="EMBL" id="JACHFD010000037">
    <property type="protein sequence ID" value="MBB5353833.1"/>
    <property type="molecule type" value="Genomic_DNA"/>
</dbReference>
<name>A0A840V7Y4_9BACT</name>
<protein>
    <recommendedName>
        <fullName evidence="5">Ribonuclease VapC</fullName>
        <shortName evidence="5">RNase VapC</shortName>
        <ecNumber evidence="5">3.1.-.-</ecNumber>
    </recommendedName>
    <alternativeName>
        <fullName evidence="5">Toxin VapC</fullName>
    </alternativeName>
</protein>
<evidence type="ECO:0000313" key="8">
    <source>
        <dbReference type="Proteomes" id="UP000557717"/>
    </source>
</evidence>